<feature type="region of interest" description="Disordered" evidence="1">
    <location>
        <begin position="134"/>
        <end position="161"/>
    </location>
</feature>
<comment type="caution">
    <text evidence="2">The sequence shown here is derived from an EMBL/GenBank/DDBJ whole genome shotgun (WGS) entry which is preliminary data.</text>
</comment>
<dbReference type="EMBL" id="JACAGC010000010">
    <property type="protein sequence ID" value="KAF6339676.1"/>
    <property type="molecule type" value="Genomic_DNA"/>
</dbReference>
<feature type="region of interest" description="Disordered" evidence="1">
    <location>
        <begin position="28"/>
        <end position="101"/>
    </location>
</feature>
<feature type="compositionally biased region" description="Polar residues" evidence="1">
    <location>
        <begin position="55"/>
        <end position="69"/>
    </location>
</feature>
<keyword evidence="2" id="KW-0238">DNA-binding</keyword>
<dbReference type="Proteomes" id="UP000585614">
    <property type="component" value="Unassembled WGS sequence"/>
</dbReference>
<keyword evidence="2" id="KW-0371">Homeobox</keyword>
<organism evidence="2 3">
    <name type="scientific">Rhinolophus ferrumequinum</name>
    <name type="common">Greater horseshoe bat</name>
    <dbReference type="NCBI Taxonomy" id="59479"/>
    <lineage>
        <taxon>Eukaryota</taxon>
        <taxon>Metazoa</taxon>
        <taxon>Chordata</taxon>
        <taxon>Craniata</taxon>
        <taxon>Vertebrata</taxon>
        <taxon>Euteleostomi</taxon>
        <taxon>Mammalia</taxon>
        <taxon>Eutheria</taxon>
        <taxon>Laurasiatheria</taxon>
        <taxon>Chiroptera</taxon>
        <taxon>Yinpterochiroptera</taxon>
        <taxon>Rhinolophoidea</taxon>
        <taxon>Rhinolophidae</taxon>
        <taxon>Rhinolophinae</taxon>
        <taxon>Rhinolophus</taxon>
    </lineage>
</organism>
<evidence type="ECO:0000313" key="3">
    <source>
        <dbReference type="Proteomes" id="UP000585614"/>
    </source>
</evidence>
<dbReference type="AlphaFoldDB" id="A0A7J7WR03"/>
<gene>
    <name evidence="2" type="ORF">mRhiFer1_007689</name>
</gene>
<reference evidence="2 3" key="1">
    <citation type="journal article" date="2020" name="Nature">
        <title>Six reference-quality genomes reveal evolution of bat adaptations.</title>
        <authorList>
            <person name="Jebb D."/>
            <person name="Huang Z."/>
            <person name="Pippel M."/>
            <person name="Hughes G.M."/>
            <person name="Lavrichenko K."/>
            <person name="Devanna P."/>
            <person name="Winkler S."/>
            <person name="Jermiin L.S."/>
            <person name="Skirmuntt E.C."/>
            <person name="Katzourakis A."/>
            <person name="Burkitt-Gray L."/>
            <person name="Ray D.A."/>
            <person name="Sullivan K.A.M."/>
            <person name="Roscito J.G."/>
            <person name="Kirilenko B.M."/>
            <person name="Davalos L.M."/>
            <person name="Corthals A.P."/>
            <person name="Power M.L."/>
            <person name="Jones G."/>
            <person name="Ransome R.D."/>
            <person name="Dechmann D.K.N."/>
            <person name="Locatelli A.G."/>
            <person name="Puechmaille S.J."/>
            <person name="Fedrigo O."/>
            <person name="Jarvis E.D."/>
            <person name="Hiller M."/>
            <person name="Vernes S.C."/>
            <person name="Myers E.W."/>
            <person name="Teeling E.C."/>
        </authorList>
    </citation>
    <scope>NUCLEOTIDE SEQUENCE [LARGE SCALE GENOMIC DNA]</scope>
    <source>
        <strain evidence="2">MRhiFer1</strain>
        <tissue evidence="2">Lung</tissue>
    </source>
</reference>
<evidence type="ECO:0000313" key="2">
    <source>
        <dbReference type="EMBL" id="KAF6339676.1"/>
    </source>
</evidence>
<name>A0A7J7WR03_RHIFE</name>
<protein>
    <submittedName>
        <fullName evidence="2">Leucine twenty homeobox</fullName>
    </submittedName>
</protein>
<proteinExistence type="predicted"/>
<accession>A0A7J7WR03</accession>
<evidence type="ECO:0000256" key="1">
    <source>
        <dbReference type="SAM" id="MobiDB-lite"/>
    </source>
</evidence>
<dbReference type="GO" id="GO:0003677">
    <property type="term" value="F:DNA binding"/>
    <property type="evidence" value="ECO:0007669"/>
    <property type="project" value="UniProtKB-KW"/>
</dbReference>
<sequence>MTALTSATHLDALVTKTSFKNQYIKRRKQQLQTQPSLSVEAPSQIISVKEENPLPVTSTNTHPTSSRISDANDHEPPKPSGIEQPSGAGASVWNASRDSQPHDLQQLCLGVSDPPWASIPYDIDQFVQLHALPGDEHPSSLDQYLLPGGGGMAGNDPQCDG</sequence>